<evidence type="ECO:0000313" key="1">
    <source>
        <dbReference type="EMBL" id="JAI06041.1"/>
    </source>
</evidence>
<proteinExistence type="predicted"/>
<organism evidence="1">
    <name type="scientific">Anguilla anguilla</name>
    <name type="common">European freshwater eel</name>
    <name type="synonym">Muraena anguilla</name>
    <dbReference type="NCBI Taxonomy" id="7936"/>
    <lineage>
        <taxon>Eukaryota</taxon>
        <taxon>Metazoa</taxon>
        <taxon>Chordata</taxon>
        <taxon>Craniata</taxon>
        <taxon>Vertebrata</taxon>
        <taxon>Euteleostomi</taxon>
        <taxon>Actinopterygii</taxon>
        <taxon>Neopterygii</taxon>
        <taxon>Teleostei</taxon>
        <taxon>Anguilliformes</taxon>
        <taxon>Anguillidae</taxon>
        <taxon>Anguilla</taxon>
    </lineage>
</organism>
<accession>A0A0E9XVZ9</accession>
<reference evidence="1" key="2">
    <citation type="journal article" date="2015" name="Fish Shellfish Immunol.">
        <title>Early steps in the European eel (Anguilla anguilla)-Vibrio vulnificus interaction in the gills: Role of the RtxA13 toxin.</title>
        <authorList>
            <person name="Callol A."/>
            <person name="Pajuelo D."/>
            <person name="Ebbesson L."/>
            <person name="Teles M."/>
            <person name="MacKenzie S."/>
            <person name="Amaro C."/>
        </authorList>
    </citation>
    <scope>NUCLEOTIDE SEQUENCE</scope>
</reference>
<dbReference type="AlphaFoldDB" id="A0A0E9XVZ9"/>
<name>A0A0E9XVZ9_ANGAN</name>
<reference evidence="1" key="1">
    <citation type="submission" date="2014-11" db="EMBL/GenBank/DDBJ databases">
        <authorList>
            <person name="Amaro Gonzalez C."/>
        </authorList>
    </citation>
    <scope>NUCLEOTIDE SEQUENCE</scope>
</reference>
<sequence>MGQTAAAMVSAGVHVLRGRVSVRVRKASEGELREGWNVFFF</sequence>
<protein>
    <submittedName>
        <fullName evidence="1">Uncharacterized protein</fullName>
    </submittedName>
</protein>
<dbReference type="EMBL" id="GBXM01002537">
    <property type="protein sequence ID" value="JAI06041.1"/>
    <property type="molecule type" value="Transcribed_RNA"/>
</dbReference>